<dbReference type="Proteomes" id="UP000217199">
    <property type="component" value="Unassembled WGS sequence"/>
</dbReference>
<evidence type="ECO:0000313" key="1">
    <source>
        <dbReference type="EMBL" id="PAV19941.1"/>
    </source>
</evidence>
<organism evidence="1 2">
    <name type="scientific">Pyrrhoderma noxium</name>
    <dbReference type="NCBI Taxonomy" id="2282107"/>
    <lineage>
        <taxon>Eukaryota</taxon>
        <taxon>Fungi</taxon>
        <taxon>Dikarya</taxon>
        <taxon>Basidiomycota</taxon>
        <taxon>Agaricomycotina</taxon>
        <taxon>Agaricomycetes</taxon>
        <taxon>Hymenochaetales</taxon>
        <taxon>Hymenochaetaceae</taxon>
        <taxon>Pyrrhoderma</taxon>
    </lineage>
</organism>
<name>A0A286UJY9_9AGAM</name>
<dbReference type="InParanoid" id="A0A286UJY9"/>
<sequence length="122" mass="13672">MLTQLGYKSPIPRQAWQSLSSLREMPTSILTGPGINERYYHCPSSLVTARCTMENVLDKIFDINNNACVVPSQHILNLLSTDSIRQRDSVSQSRPKNGELRWLVPGEGMGFDDYAKCPKAES</sequence>
<keyword evidence="2" id="KW-1185">Reference proteome</keyword>
<evidence type="ECO:0000313" key="2">
    <source>
        <dbReference type="Proteomes" id="UP000217199"/>
    </source>
</evidence>
<proteinExistence type="predicted"/>
<dbReference type="EMBL" id="NBII01000004">
    <property type="protein sequence ID" value="PAV19941.1"/>
    <property type="molecule type" value="Genomic_DNA"/>
</dbReference>
<gene>
    <name evidence="1" type="ORF">PNOK_0487500</name>
</gene>
<dbReference type="AlphaFoldDB" id="A0A286UJY9"/>
<accession>A0A286UJY9</accession>
<reference evidence="1 2" key="1">
    <citation type="journal article" date="2017" name="Mol. Ecol.">
        <title>Comparative and population genomic landscape of Phellinus noxius: A hypervariable fungus causing root rot in trees.</title>
        <authorList>
            <person name="Chung C.L."/>
            <person name="Lee T.J."/>
            <person name="Akiba M."/>
            <person name="Lee H.H."/>
            <person name="Kuo T.H."/>
            <person name="Liu D."/>
            <person name="Ke H.M."/>
            <person name="Yokoi T."/>
            <person name="Roa M.B."/>
            <person name="Lu M.J."/>
            <person name="Chang Y.Y."/>
            <person name="Ann P.J."/>
            <person name="Tsai J.N."/>
            <person name="Chen C.Y."/>
            <person name="Tzean S.S."/>
            <person name="Ota Y."/>
            <person name="Hattori T."/>
            <person name="Sahashi N."/>
            <person name="Liou R.F."/>
            <person name="Kikuchi T."/>
            <person name="Tsai I.J."/>
        </authorList>
    </citation>
    <scope>NUCLEOTIDE SEQUENCE [LARGE SCALE GENOMIC DNA]</scope>
    <source>
        <strain evidence="1 2">FFPRI411160</strain>
    </source>
</reference>
<protein>
    <submittedName>
        <fullName evidence="1">Uncharacterized protein</fullName>
    </submittedName>
</protein>
<comment type="caution">
    <text evidence="1">The sequence shown here is derived from an EMBL/GenBank/DDBJ whole genome shotgun (WGS) entry which is preliminary data.</text>
</comment>